<accession>B0T4J1</accession>
<dbReference type="eggNOG" id="COG3501">
    <property type="taxonomic scope" value="Bacteria"/>
</dbReference>
<dbReference type="HOGENOM" id="CLU_019505_1_0_5"/>
<dbReference type="EMBL" id="CP000927">
    <property type="protein sequence ID" value="ABZ70943.1"/>
    <property type="molecule type" value="Genomic_DNA"/>
</dbReference>
<dbReference type="Gene3D" id="2.40.50.230">
    <property type="entry name" value="Gp5 N-terminal domain"/>
    <property type="match status" value="1"/>
</dbReference>
<evidence type="ECO:0000313" key="2">
    <source>
        <dbReference type="EMBL" id="ABZ70943.1"/>
    </source>
</evidence>
<sequence length="199" mass="20750">MADKFYGKYRGRVIDNLDPLELGRLMVSAPGPLGLVATAWAMPCVPYAGSGVGFFMMPPIEAWVWIEFEGGDLDYPIWTGCFWAEAQVPAEPAVPTTKVLKTASCTLTLNDLDGEGGFSLTVNPPAAEPPISISASSSGGLSLTVGTTSIVIRETGVTITADPGIVNITPEGVSLNHGAASVELTEPQVSINDGALEVI</sequence>
<reference evidence="2" key="1">
    <citation type="submission" date="2008-01" db="EMBL/GenBank/DDBJ databases">
        <title>Complete sequence of chromosome of Caulobacter sp. K31.</title>
        <authorList>
            <consortium name="US DOE Joint Genome Institute"/>
            <person name="Copeland A."/>
            <person name="Lucas S."/>
            <person name="Lapidus A."/>
            <person name="Barry K."/>
            <person name="Glavina del Rio T."/>
            <person name="Dalin E."/>
            <person name="Tice H."/>
            <person name="Pitluck S."/>
            <person name="Bruce D."/>
            <person name="Goodwin L."/>
            <person name="Thompson L.S."/>
            <person name="Brettin T."/>
            <person name="Detter J.C."/>
            <person name="Han C."/>
            <person name="Schmutz J."/>
            <person name="Larimer F."/>
            <person name="Land M."/>
            <person name="Hauser L."/>
            <person name="Kyrpides N."/>
            <person name="Kim E."/>
            <person name="Stephens C."/>
            <person name="Richardson P."/>
        </authorList>
    </citation>
    <scope>NUCLEOTIDE SEQUENCE [LARGE SCALE GENOMIC DNA]</scope>
    <source>
        <strain evidence="2">K31</strain>
    </source>
</reference>
<evidence type="ECO:0000259" key="1">
    <source>
        <dbReference type="Pfam" id="PF04717"/>
    </source>
</evidence>
<protein>
    <recommendedName>
        <fullName evidence="1">Gp5/Type VI secretion system Vgr protein OB-fold domain-containing protein</fullName>
    </recommendedName>
</protein>
<dbReference type="InterPro" id="IPR006531">
    <property type="entry name" value="Gp5/Vgr_OB"/>
</dbReference>
<gene>
    <name evidence="2" type="ordered locus">Caul_1814</name>
</gene>
<dbReference type="KEGG" id="cak:Caul_1814"/>
<dbReference type="InterPro" id="IPR037026">
    <property type="entry name" value="Vgr_OB-fold_dom_sf"/>
</dbReference>
<dbReference type="Pfam" id="PF04717">
    <property type="entry name" value="Phage_base_V"/>
    <property type="match status" value="1"/>
</dbReference>
<dbReference type="OrthoDB" id="9762420at2"/>
<dbReference type="STRING" id="366602.Caul_1814"/>
<dbReference type="AlphaFoldDB" id="B0T4J1"/>
<feature type="domain" description="Gp5/Type VI secretion system Vgr protein OB-fold" evidence="1">
    <location>
        <begin position="9"/>
        <end position="83"/>
    </location>
</feature>
<organism evidence="2">
    <name type="scientific">Caulobacter sp. (strain K31)</name>
    <dbReference type="NCBI Taxonomy" id="366602"/>
    <lineage>
        <taxon>Bacteria</taxon>
        <taxon>Pseudomonadati</taxon>
        <taxon>Pseudomonadota</taxon>
        <taxon>Alphaproteobacteria</taxon>
        <taxon>Caulobacterales</taxon>
        <taxon>Caulobacteraceae</taxon>
        <taxon>Caulobacter</taxon>
    </lineage>
</organism>
<dbReference type="SUPFAM" id="SSF69255">
    <property type="entry name" value="gp5 N-terminal domain-like"/>
    <property type="match status" value="1"/>
</dbReference>
<proteinExistence type="predicted"/>
<name>B0T4J1_CAUSK</name>